<comment type="caution">
    <text evidence="1">The sequence shown here is derived from an EMBL/GenBank/DDBJ whole genome shotgun (WGS) entry which is preliminary data.</text>
</comment>
<dbReference type="RefSeq" id="WP_187638350.1">
    <property type="nucleotide sequence ID" value="NZ_VZQQ01000054.1"/>
</dbReference>
<evidence type="ECO:0000313" key="2">
    <source>
        <dbReference type="Proteomes" id="UP000736373"/>
    </source>
</evidence>
<organism evidence="1 2">
    <name type="scientific">Paraburkholderia podalyriae</name>
    <dbReference type="NCBI Taxonomy" id="1938811"/>
    <lineage>
        <taxon>Bacteria</taxon>
        <taxon>Pseudomonadati</taxon>
        <taxon>Pseudomonadota</taxon>
        <taxon>Betaproteobacteria</taxon>
        <taxon>Burkholderiales</taxon>
        <taxon>Burkholderiaceae</taxon>
        <taxon>Paraburkholderia</taxon>
    </lineage>
</organism>
<dbReference type="Proteomes" id="UP000736373">
    <property type="component" value="Unassembled WGS sequence"/>
</dbReference>
<sequence length="459" mass="49745">MELTIPTGDFSGAEITVDVGGRTQVIRCTGGNESVRNVTAEPQAAHYEVVSVLPHHTAVATNLQRNCPGLAADHATAFGEIGRPGNHVIARVRELKIGRTYVLVWPAAIAPEFPDQVERESLKPRKDWEAALVTLSHPLNPCVQSWLQKFTRLPITTSLPEIVPVWPPLTRKVTAGFIEAVPKADVTFYAGHLTPRGTQGMNAMFARSPAQTIGQNAKTVSESFFRLITEGESVIELTCLEPVRTQLTIDLALKNEVLSAGSVDLVGIDVDGAVTAVELHSQASVGWFNDIRRKKVKFSYLAIPPHVSGDLLAGSDGIWEKRLPLQATSARAQHKSGARLLGAAIAEQLAKIILNPSLDLLLDFGAFGRVISTGWLTNHVPQAVSLPAELRGRLLAHLFQTRRQLFPALNAQKISDTEIVLAFLQSTPDIASTASWRTLKAALESSSRSVAGSRMQETK</sequence>
<gene>
    <name evidence="1" type="ORF">F6X42_34280</name>
</gene>
<evidence type="ECO:0000313" key="1">
    <source>
        <dbReference type="EMBL" id="MBC8751422.1"/>
    </source>
</evidence>
<dbReference type="EMBL" id="VZQQ01000054">
    <property type="protein sequence ID" value="MBC8751422.1"/>
    <property type="molecule type" value="Genomic_DNA"/>
</dbReference>
<name>A0ABR7PYS4_9BURK</name>
<keyword evidence="2" id="KW-1185">Reference proteome</keyword>
<accession>A0ABR7PYS4</accession>
<proteinExistence type="predicted"/>
<protein>
    <submittedName>
        <fullName evidence="1">Uncharacterized protein</fullName>
    </submittedName>
</protein>
<reference evidence="1 2" key="1">
    <citation type="submission" date="2019-09" db="EMBL/GenBank/DDBJ databases">
        <title>Paraburkholderia podalyriae sp. nov., A South African Podalyria-associated rhizobium.</title>
        <authorList>
            <person name="Mavima L."/>
            <person name="Beukes C.W."/>
            <person name="Palmer M."/>
            <person name="De Meyer S.E."/>
            <person name="James E.K."/>
            <person name="Maluk M."/>
            <person name="Avontuur J.R."/>
            <person name="Chan W.Y."/>
            <person name="Venter S.N."/>
            <person name="Steenkamp E.T."/>
        </authorList>
    </citation>
    <scope>NUCLEOTIDE SEQUENCE [LARGE SCALE GENOMIC DNA]</scope>
    <source>
        <strain evidence="1 2">WC7.3b</strain>
    </source>
</reference>